<evidence type="ECO:0000256" key="3">
    <source>
        <dbReference type="ARBA" id="ARBA00015316"/>
    </source>
</evidence>
<sequence>MESYILPHFPAEVRAVHIALFHDLTNAPEIRKRLIAAATAEGQEGDEARAEVDFGFVEASTIVSREHLLTAIQTTLLNALTPTGLQTRSHNIHSELLLALSPNNNITDSIRRHGLSDKTTELLVVRIEPESGMGKGRAEEVWREIEEVVKGRLVSVDELEGGKTDWSRVDKIYKLSEMNALKLPPAELLALKKAAVVTAVAIKSVT</sequence>
<comment type="subcellular location">
    <subcellularLocation>
        <location evidence="1">Nucleus</location>
    </subcellularLocation>
</comment>
<evidence type="ECO:0000256" key="1">
    <source>
        <dbReference type="ARBA" id="ARBA00004123"/>
    </source>
</evidence>
<gene>
    <name evidence="9" type="ORF">MKK02DRAFT_30454</name>
</gene>
<dbReference type="InterPro" id="IPR036504">
    <property type="entry name" value="CGI121/TPRKB_sf"/>
</dbReference>
<evidence type="ECO:0000256" key="6">
    <source>
        <dbReference type="ARBA" id="ARBA00023242"/>
    </source>
</evidence>
<evidence type="ECO:0000256" key="4">
    <source>
        <dbReference type="ARBA" id="ARBA00016009"/>
    </source>
</evidence>
<dbReference type="PANTHER" id="PTHR15840">
    <property type="entry name" value="CGI-121 FAMILY MEMBER"/>
    <property type="match status" value="1"/>
</dbReference>
<dbReference type="Pfam" id="PF08617">
    <property type="entry name" value="CGI-121"/>
    <property type="match status" value="1"/>
</dbReference>
<organism evidence="9 10">
    <name type="scientific">Dioszegia hungarica</name>
    <dbReference type="NCBI Taxonomy" id="4972"/>
    <lineage>
        <taxon>Eukaryota</taxon>
        <taxon>Fungi</taxon>
        <taxon>Dikarya</taxon>
        <taxon>Basidiomycota</taxon>
        <taxon>Agaricomycotina</taxon>
        <taxon>Tremellomycetes</taxon>
        <taxon>Tremellales</taxon>
        <taxon>Bulleribasidiaceae</taxon>
        <taxon>Dioszegia</taxon>
    </lineage>
</organism>
<dbReference type="EMBL" id="JAKWFO010000014">
    <property type="protein sequence ID" value="KAI9632707.1"/>
    <property type="molecule type" value="Genomic_DNA"/>
</dbReference>
<dbReference type="InterPro" id="IPR013926">
    <property type="entry name" value="CGI121/TPRKB"/>
</dbReference>
<keyword evidence="5" id="KW-0819">tRNA processing</keyword>
<comment type="caution">
    <text evidence="9">The sequence shown here is derived from an EMBL/GenBank/DDBJ whole genome shotgun (WGS) entry which is preliminary data.</text>
</comment>
<protein>
    <recommendedName>
        <fullName evidence="4">EKC/KEOPS complex subunit CGI121</fullName>
    </recommendedName>
    <alternativeName>
        <fullName evidence="3">EKC/KEOPS complex subunit cgi121</fullName>
    </alternativeName>
</protein>
<evidence type="ECO:0000256" key="5">
    <source>
        <dbReference type="ARBA" id="ARBA00022694"/>
    </source>
</evidence>
<dbReference type="GO" id="GO:0002949">
    <property type="term" value="P:tRNA threonylcarbamoyladenosine modification"/>
    <property type="evidence" value="ECO:0007669"/>
    <property type="project" value="TreeGrafter"/>
</dbReference>
<evidence type="ECO:0000256" key="2">
    <source>
        <dbReference type="ARBA" id="ARBA00005546"/>
    </source>
</evidence>
<dbReference type="Proteomes" id="UP001164286">
    <property type="component" value="Unassembled WGS sequence"/>
</dbReference>
<dbReference type="GO" id="GO:0005634">
    <property type="term" value="C:nucleus"/>
    <property type="evidence" value="ECO:0007669"/>
    <property type="project" value="UniProtKB-SubCell"/>
</dbReference>
<comment type="function">
    <text evidence="7">Component of the EKC/KEOPS complex that is required for the formation of a threonylcarbamoyl group on adenosine at position 37 (t(6)A37) in tRNAs that read codons beginning with adenine. The complex is probably involved in the transfer of the threonylcarbamoyl moiety of threonylcarbamoyl-AMP (TC-AMP) to the N6 group of A37. CGI121 acts as an allosteric effector that regulates the t(6)A activity of the complex. The EKC/KEOPS complex also promotes both telomere uncapping and telomere elongation. The complex is required for efficient recruitment of transcriptional coactivators. CGI121 is not required for tRNA modification.</text>
</comment>
<dbReference type="AlphaFoldDB" id="A0AA38H2H0"/>
<dbReference type="Gene3D" id="3.30.2380.10">
    <property type="entry name" value="CGI121/TPRKB"/>
    <property type="match status" value="1"/>
</dbReference>
<name>A0AA38H2H0_9TREE</name>
<accession>A0AA38H2H0</accession>
<dbReference type="PANTHER" id="PTHR15840:SF10">
    <property type="entry name" value="EKC_KEOPS COMPLEX SUBUNIT TPRKB"/>
    <property type="match status" value="1"/>
</dbReference>
<evidence type="ECO:0000313" key="9">
    <source>
        <dbReference type="EMBL" id="KAI9632707.1"/>
    </source>
</evidence>
<evidence type="ECO:0000256" key="7">
    <source>
        <dbReference type="ARBA" id="ARBA00025043"/>
    </source>
</evidence>
<dbReference type="GO" id="GO:0000408">
    <property type="term" value="C:EKC/KEOPS complex"/>
    <property type="evidence" value="ECO:0007669"/>
    <property type="project" value="TreeGrafter"/>
</dbReference>
<dbReference type="SUPFAM" id="SSF143870">
    <property type="entry name" value="PF0523-like"/>
    <property type="match status" value="1"/>
</dbReference>
<comment type="similarity">
    <text evidence="2 8">Belongs to the CGI121/TPRKB family.</text>
</comment>
<evidence type="ECO:0000256" key="8">
    <source>
        <dbReference type="RuleBase" id="RU004398"/>
    </source>
</evidence>
<dbReference type="GO" id="GO:0005829">
    <property type="term" value="C:cytosol"/>
    <property type="evidence" value="ECO:0007669"/>
    <property type="project" value="TreeGrafter"/>
</dbReference>
<dbReference type="GeneID" id="77727257"/>
<dbReference type="RefSeq" id="XP_052942484.1">
    <property type="nucleotide sequence ID" value="XM_053088052.1"/>
</dbReference>
<proteinExistence type="inferred from homology"/>
<keyword evidence="10" id="KW-1185">Reference proteome</keyword>
<evidence type="ECO:0000313" key="10">
    <source>
        <dbReference type="Proteomes" id="UP001164286"/>
    </source>
</evidence>
<reference evidence="9" key="1">
    <citation type="journal article" date="2022" name="G3 (Bethesda)">
        <title>High quality genome of the basidiomycete yeast Dioszegia hungarica PDD-24b-2 isolated from cloud water.</title>
        <authorList>
            <person name="Jarrige D."/>
            <person name="Haridas S."/>
            <person name="Bleykasten-Grosshans C."/>
            <person name="Joly M."/>
            <person name="Nadalig T."/>
            <person name="Sancelme M."/>
            <person name="Vuilleumier S."/>
            <person name="Grigoriev I.V."/>
            <person name="Amato P."/>
            <person name="Bringel F."/>
        </authorList>
    </citation>
    <scope>NUCLEOTIDE SEQUENCE</scope>
    <source>
        <strain evidence="9">PDD-24b-2</strain>
    </source>
</reference>
<keyword evidence="6 8" id="KW-0539">Nucleus</keyword>